<dbReference type="SUPFAM" id="SSF74650">
    <property type="entry name" value="Galactose mutarotase-like"/>
    <property type="match status" value="1"/>
</dbReference>
<dbReference type="GO" id="GO:0030246">
    <property type="term" value="F:carbohydrate binding"/>
    <property type="evidence" value="ECO:0007669"/>
    <property type="project" value="InterPro"/>
</dbReference>
<dbReference type="Gene3D" id="2.60.40.1760">
    <property type="entry name" value="glycosyl hydrolase (family 31)"/>
    <property type="match status" value="1"/>
</dbReference>
<dbReference type="Gene3D" id="3.20.20.80">
    <property type="entry name" value="Glycosidases"/>
    <property type="match status" value="1"/>
</dbReference>
<dbReference type="SUPFAM" id="SSF51011">
    <property type="entry name" value="Glycosyl hydrolase domain"/>
    <property type="match status" value="1"/>
</dbReference>
<evidence type="ECO:0000259" key="3">
    <source>
        <dbReference type="Pfam" id="PF01055"/>
    </source>
</evidence>
<dbReference type="InterPro" id="IPR017853">
    <property type="entry name" value="GH"/>
</dbReference>
<dbReference type="PANTHER" id="PTHR22762">
    <property type="entry name" value="ALPHA-GLUCOSIDASE"/>
    <property type="match status" value="1"/>
</dbReference>
<evidence type="ECO:0000313" key="8">
    <source>
        <dbReference type="EMBL" id="CAF0880366.1"/>
    </source>
</evidence>
<dbReference type="InterPro" id="IPR011013">
    <property type="entry name" value="Gal_mutarotase_sf_dom"/>
</dbReference>
<dbReference type="InterPro" id="IPR000322">
    <property type="entry name" value="Glyco_hydro_31_TIM"/>
</dbReference>
<gene>
    <name evidence="8" type="ORF">JXQ802_LOCUS8120</name>
    <name evidence="7" type="ORF">PYM288_LOCUS459</name>
</gene>
<dbReference type="Proteomes" id="UP000663854">
    <property type="component" value="Unassembled WGS sequence"/>
</dbReference>
<evidence type="ECO:0000259" key="6">
    <source>
        <dbReference type="Pfam" id="PF21365"/>
    </source>
</evidence>
<protein>
    <submittedName>
        <fullName evidence="7">Uncharacterized protein</fullName>
    </submittedName>
</protein>
<evidence type="ECO:0000313" key="7">
    <source>
        <dbReference type="EMBL" id="CAF0724608.1"/>
    </source>
</evidence>
<evidence type="ECO:0000259" key="5">
    <source>
        <dbReference type="Pfam" id="PF17137"/>
    </source>
</evidence>
<dbReference type="InterPro" id="IPR013780">
    <property type="entry name" value="Glyco_hydro_b"/>
</dbReference>
<accession>A0A813MHC0</accession>
<dbReference type="Pfam" id="PF13802">
    <property type="entry name" value="Gal_mutarotas_2"/>
    <property type="match status" value="1"/>
</dbReference>
<evidence type="ECO:0000313" key="9">
    <source>
        <dbReference type="Proteomes" id="UP000663854"/>
    </source>
</evidence>
<dbReference type="Pfam" id="PF01055">
    <property type="entry name" value="Glyco_hydro_31_2nd"/>
    <property type="match status" value="1"/>
</dbReference>
<comment type="similarity">
    <text evidence="1 2">Belongs to the glycosyl hydrolase 31 family.</text>
</comment>
<dbReference type="Proteomes" id="UP000663870">
    <property type="component" value="Unassembled WGS sequence"/>
</dbReference>
<dbReference type="Gene3D" id="2.60.40.1180">
    <property type="entry name" value="Golgi alpha-mannosidase II"/>
    <property type="match status" value="2"/>
</dbReference>
<dbReference type="AlphaFoldDB" id="A0A813MHC0"/>
<dbReference type="InterPro" id="IPR033403">
    <property type="entry name" value="DUF5110"/>
</dbReference>
<organism evidence="7 9">
    <name type="scientific">Rotaria sordida</name>
    <dbReference type="NCBI Taxonomy" id="392033"/>
    <lineage>
        <taxon>Eukaryota</taxon>
        <taxon>Metazoa</taxon>
        <taxon>Spiralia</taxon>
        <taxon>Gnathifera</taxon>
        <taxon>Rotifera</taxon>
        <taxon>Eurotatoria</taxon>
        <taxon>Bdelloidea</taxon>
        <taxon>Philodinida</taxon>
        <taxon>Philodinidae</taxon>
        <taxon>Rotaria</taxon>
    </lineage>
</organism>
<dbReference type="EMBL" id="CAJNOL010000141">
    <property type="protein sequence ID" value="CAF0880366.1"/>
    <property type="molecule type" value="Genomic_DNA"/>
</dbReference>
<dbReference type="SUPFAM" id="SSF51445">
    <property type="entry name" value="(Trans)glycosidases"/>
    <property type="match status" value="1"/>
</dbReference>
<proteinExistence type="inferred from homology"/>
<dbReference type="CDD" id="cd14752">
    <property type="entry name" value="GH31_N"/>
    <property type="match status" value="1"/>
</dbReference>
<feature type="domain" description="Glycosyl hydrolase family 31 C-terminal" evidence="6">
    <location>
        <begin position="620"/>
        <end position="706"/>
    </location>
</feature>
<dbReference type="Pfam" id="PF17137">
    <property type="entry name" value="DUF5110"/>
    <property type="match status" value="1"/>
</dbReference>
<keyword evidence="10" id="KW-1185">Reference proteome</keyword>
<reference evidence="7" key="1">
    <citation type="submission" date="2021-02" db="EMBL/GenBank/DDBJ databases">
        <authorList>
            <person name="Nowell W R."/>
        </authorList>
    </citation>
    <scope>NUCLEOTIDE SEQUENCE</scope>
</reference>
<dbReference type="GO" id="GO:0005975">
    <property type="term" value="P:carbohydrate metabolic process"/>
    <property type="evidence" value="ECO:0007669"/>
    <property type="project" value="InterPro"/>
</dbReference>
<evidence type="ECO:0000256" key="2">
    <source>
        <dbReference type="RuleBase" id="RU361185"/>
    </source>
</evidence>
<keyword evidence="2" id="KW-0378">Hydrolase</keyword>
<dbReference type="Pfam" id="PF21365">
    <property type="entry name" value="Glyco_hydro_31_3rd"/>
    <property type="match status" value="1"/>
</dbReference>
<dbReference type="InterPro" id="IPR048395">
    <property type="entry name" value="Glyco_hydro_31_C"/>
</dbReference>
<dbReference type="GO" id="GO:0090599">
    <property type="term" value="F:alpha-glucosidase activity"/>
    <property type="evidence" value="ECO:0007669"/>
    <property type="project" value="UniProtKB-ARBA"/>
</dbReference>
<feature type="domain" description="Glycoside hydrolase family 31 TIM barrel" evidence="3">
    <location>
        <begin position="273"/>
        <end position="612"/>
    </location>
</feature>
<evidence type="ECO:0000256" key="1">
    <source>
        <dbReference type="ARBA" id="ARBA00007806"/>
    </source>
</evidence>
<keyword evidence="2" id="KW-0326">Glycosidase</keyword>
<feature type="domain" description="DUF5110" evidence="5">
    <location>
        <begin position="715"/>
        <end position="768"/>
    </location>
</feature>
<evidence type="ECO:0000259" key="4">
    <source>
        <dbReference type="Pfam" id="PF13802"/>
    </source>
</evidence>
<feature type="domain" description="Glycoside hydrolase family 31 N-terminal" evidence="4">
    <location>
        <begin position="35"/>
        <end position="226"/>
    </location>
</feature>
<dbReference type="PANTHER" id="PTHR22762:SF165">
    <property type="entry name" value="PUTATIVE (AFU_ORTHOLOGUE AFUA_1G06560)-RELATED"/>
    <property type="match status" value="1"/>
</dbReference>
<comment type="caution">
    <text evidence="7">The sequence shown here is derived from an EMBL/GenBank/DDBJ whole genome shotgun (WGS) entry which is preliminary data.</text>
</comment>
<name>A0A813MHC0_9BILA</name>
<dbReference type="EMBL" id="CAJNOH010000002">
    <property type="protein sequence ID" value="CAF0724608.1"/>
    <property type="molecule type" value="Genomic_DNA"/>
</dbReference>
<sequence length="795" mass="92954">MFYEDSIQHVTLHWTRDDKTNSIIFSQDNSSTKYIITVLTNNLIRIRVWPKGKPVTTRTWAIVDHDTNDVPYEGRLRHEIPIIKNNNESCFFKILNDKNQVILSTEKLTCKIHLHKPFAITWIINNEILLQDNPICGYQYDDSIQQFRHTLSRPYIENEYYYYGLGEKSGPIDKKFRRYRMRNMDAMGYNAEYSDPLYKHIPFYITLRHDRAFGLFYDTTYDCTFDMGCEINNYLGNMLYFETKDPDLDYYFINGPLIEHVIEQYTKLTGHCPLAPKWTLGYLGSAMKYTDSLNAQNMLKKFIDNCLKYNIECTGFHLSSGYSMNSDDGKRYVFIWDKKRVPSPLTVTTNFHQAGMKILANIKPAMLTTHPDFNECRSLFIQDEYKNQPDLAPFWGGLGAHLDFTNPNTVEWWKNQIITKLLANGIDCTWNDNNEFNIQNSHAKCFNGQLIESMRSIQTILMVKASYDAQITTNSKSRPWLLTRAACSGTQRYGGTWTGDNYCSWHTLKYNIPMGLNLSLSGFPLIGHDIGGFAGEKPSLELFVRWIQNGIFHPRFCVHSWRSNQNQNQNQNDDDNDDDNSENSLWMYPDALPLIYDALNFRKRLQPYLYSLLHEAMITGHPIIRPTVYHFQSDIKCRNQSFEFLLGPWLLVASVYEEHAINRTLYLPSGTKWYNFWTDEIYNGGQMITVSATLDMFPLFVREGALLPFEIEEHLEIRVYPFEEDGTSEFNLYDDDGETMNDYNESEGKFDLQTIRLSCNQRQIRIEPFVIVGKSKAIQWRFPTNEKRFYEITEG</sequence>
<evidence type="ECO:0000313" key="10">
    <source>
        <dbReference type="Proteomes" id="UP000663870"/>
    </source>
</evidence>
<dbReference type="InterPro" id="IPR025887">
    <property type="entry name" value="Glyco_hydro_31_N_dom"/>
</dbReference>